<accession>F8PU56</accession>
<keyword evidence="2" id="KW-1185">Reference proteome</keyword>
<evidence type="ECO:0000313" key="2">
    <source>
        <dbReference type="Proteomes" id="UP000008063"/>
    </source>
</evidence>
<name>F8PU56_SERL3</name>
<evidence type="ECO:0000313" key="1">
    <source>
        <dbReference type="EMBL" id="EGN99995.1"/>
    </source>
</evidence>
<organism evidence="2">
    <name type="scientific">Serpula lacrymans var. lacrymans (strain S7.3)</name>
    <name type="common">Dry rot fungus</name>
    <dbReference type="NCBI Taxonomy" id="936435"/>
    <lineage>
        <taxon>Eukaryota</taxon>
        <taxon>Fungi</taxon>
        <taxon>Dikarya</taxon>
        <taxon>Basidiomycota</taxon>
        <taxon>Agaricomycotina</taxon>
        <taxon>Agaricomycetes</taxon>
        <taxon>Agaricomycetidae</taxon>
        <taxon>Boletales</taxon>
        <taxon>Coniophorineae</taxon>
        <taxon>Serpulaceae</taxon>
        <taxon>Serpula</taxon>
    </lineage>
</organism>
<reference evidence="2" key="1">
    <citation type="journal article" date="2011" name="Science">
        <title>The plant cell wall-decomposing machinery underlies the functional diversity of forest fungi.</title>
        <authorList>
            <person name="Eastwood D.C."/>
            <person name="Floudas D."/>
            <person name="Binder M."/>
            <person name="Majcherczyk A."/>
            <person name="Schneider P."/>
            <person name="Aerts A."/>
            <person name="Asiegbu F.O."/>
            <person name="Baker S.E."/>
            <person name="Barry K."/>
            <person name="Bendiksby M."/>
            <person name="Blumentritt M."/>
            <person name="Coutinho P.M."/>
            <person name="Cullen D."/>
            <person name="de Vries R.P."/>
            <person name="Gathman A."/>
            <person name="Goodell B."/>
            <person name="Henrissat B."/>
            <person name="Ihrmark K."/>
            <person name="Kauserud H."/>
            <person name="Kohler A."/>
            <person name="LaButti K."/>
            <person name="Lapidus A."/>
            <person name="Lavin J.L."/>
            <person name="Lee Y.-H."/>
            <person name="Lindquist E."/>
            <person name="Lilly W."/>
            <person name="Lucas S."/>
            <person name="Morin E."/>
            <person name="Murat C."/>
            <person name="Oguiza J.A."/>
            <person name="Park J."/>
            <person name="Pisabarro A.G."/>
            <person name="Riley R."/>
            <person name="Rosling A."/>
            <person name="Salamov A."/>
            <person name="Schmidt O."/>
            <person name="Schmutz J."/>
            <person name="Skrede I."/>
            <person name="Stenlid J."/>
            <person name="Wiebenga A."/>
            <person name="Xie X."/>
            <person name="Kuees U."/>
            <person name="Hibbett D.S."/>
            <person name="Hoffmeister D."/>
            <person name="Hoegberg N."/>
            <person name="Martin F."/>
            <person name="Grigoriev I.V."/>
            <person name="Watkinson S.C."/>
        </authorList>
    </citation>
    <scope>NUCLEOTIDE SEQUENCE [LARGE SCALE GENOMIC DNA]</scope>
    <source>
        <strain evidence="2">strain S7.3</strain>
    </source>
</reference>
<protein>
    <submittedName>
        <fullName evidence="1">Uncharacterized protein</fullName>
    </submittedName>
</protein>
<dbReference type="InParanoid" id="F8PU56"/>
<gene>
    <name evidence="1" type="ORF">SERLA73DRAFT_122086</name>
</gene>
<dbReference type="Proteomes" id="UP000008063">
    <property type="component" value="Unassembled WGS sequence"/>
</dbReference>
<sequence>MLEYLLKAPRISPTDGRMVKYRLLGESKGVVYVEDDFLDWIDWRRRSRGVLIKFSDLLDRSFCVWGTSFGRDREDRERLVEGCKEVSLVSAVRF</sequence>
<dbReference type="HOGENOM" id="CLU_186485_0_0_1"/>
<dbReference type="AlphaFoldDB" id="F8PU56"/>
<proteinExistence type="predicted"/>
<dbReference type="EMBL" id="GL945479">
    <property type="protein sequence ID" value="EGN99995.1"/>
    <property type="molecule type" value="Genomic_DNA"/>
</dbReference>